<dbReference type="EMBL" id="AP022598">
    <property type="protein sequence ID" value="BBY73575.1"/>
    <property type="molecule type" value="Genomic_DNA"/>
</dbReference>
<evidence type="ECO:0000313" key="1">
    <source>
        <dbReference type="EMBL" id="BBY73575.1"/>
    </source>
</evidence>
<name>A0A7I7TYD4_MYCPF</name>
<dbReference type="AlphaFoldDB" id="A0A7I7TYD4"/>
<gene>
    <name evidence="1" type="ORF">MPRF_04740</name>
</gene>
<protein>
    <submittedName>
        <fullName evidence="1">Uncharacterized protein</fullName>
    </submittedName>
</protein>
<evidence type="ECO:0000313" key="2">
    <source>
        <dbReference type="Proteomes" id="UP000466554"/>
    </source>
</evidence>
<reference evidence="1 2" key="1">
    <citation type="journal article" date="2019" name="Emerg. Microbes Infect.">
        <title>Comprehensive subspecies identification of 175 nontuberculous mycobacteria species based on 7547 genomic profiles.</title>
        <authorList>
            <person name="Matsumoto Y."/>
            <person name="Kinjo T."/>
            <person name="Motooka D."/>
            <person name="Nabeya D."/>
            <person name="Jung N."/>
            <person name="Uechi K."/>
            <person name="Horii T."/>
            <person name="Iida T."/>
            <person name="Fujita J."/>
            <person name="Nakamura S."/>
        </authorList>
    </citation>
    <scope>NUCLEOTIDE SEQUENCE [LARGE SCALE GENOMIC DNA]</scope>
    <source>
        <strain evidence="1 2">JCM 6367</strain>
    </source>
</reference>
<sequence length="129" mass="14686">MVNSAGWEFWKLDSVGGGLAWLGLTRPEAKVAVDRRKVWTLIPARRLFVANWFVTEDHHRDGDKPGVWVHENIDIEDARELALEVPDVSEVDMKRLRHPERCLTLDQLDNYSVSKILGSRVAAALGSRR</sequence>
<accession>A0A7I7TYD4</accession>
<organism evidence="1 2">
    <name type="scientific">Mycolicibacterium parafortuitum</name>
    <name type="common">Mycobacterium parafortuitum</name>
    <dbReference type="NCBI Taxonomy" id="39692"/>
    <lineage>
        <taxon>Bacteria</taxon>
        <taxon>Bacillati</taxon>
        <taxon>Actinomycetota</taxon>
        <taxon>Actinomycetes</taxon>
        <taxon>Mycobacteriales</taxon>
        <taxon>Mycobacteriaceae</taxon>
        <taxon>Mycolicibacterium</taxon>
    </lineage>
</organism>
<proteinExistence type="predicted"/>
<dbReference type="RefSeq" id="WP_163765333.1">
    <property type="nucleotide sequence ID" value="NZ_AP022598.1"/>
</dbReference>
<dbReference type="Proteomes" id="UP000466554">
    <property type="component" value="Chromosome"/>
</dbReference>